<accession>A0A315V4I3</accession>
<dbReference type="GO" id="GO:0005737">
    <property type="term" value="C:cytoplasm"/>
    <property type="evidence" value="ECO:0007669"/>
    <property type="project" value="UniProtKB-SubCell"/>
</dbReference>
<evidence type="ECO:0000256" key="10">
    <source>
        <dbReference type="ARBA" id="ARBA00022801"/>
    </source>
</evidence>
<keyword evidence="9" id="KW-0736">Signalosome</keyword>
<feature type="domain" description="MPN" evidence="14">
    <location>
        <begin position="361"/>
        <end position="498"/>
    </location>
</feature>
<evidence type="ECO:0000256" key="9">
    <source>
        <dbReference type="ARBA" id="ARBA00022790"/>
    </source>
</evidence>
<dbReference type="SUPFAM" id="SSF102712">
    <property type="entry name" value="JAB1/MPN domain"/>
    <property type="match status" value="1"/>
</dbReference>
<evidence type="ECO:0000313" key="15">
    <source>
        <dbReference type="EMBL" id="PWA18204.1"/>
    </source>
</evidence>
<comment type="subcellular location">
    <subcellularLocation>
        <location evidence="3">Cytoplasm</location>
    </subcellularLocation>
    <subcellularLocation>
        <location evidence="2">Nucleus</location>
    </subcellularLocation>
</comment>
<evidence type="ECO:0000256" key="1">
    <source>
        <dbReference type="ARBA" id="ARBA00001968"/>
    </source>
</evidence>
<dbReference type="InterPro" id="IPR040961">
    <property type="entry name" value="CSN5_C"/>
</dbReference>
<dbReference type="EMBL" id="NHOQ01002355">
    <property type="protein sequence ID" value="PWA18204.1"/>
    <property type="molecule type" value="Genomic_DNA"/>
</dbReference>
<dbReference type="Pfam" id="PF18323">
    <property type="entry name" value="CSN5_C"/>
    <property type="match status" value="1"/>
</dbReference>
<gene>
    <name evidence="15" type="ORF">CCH79_00004172</name>
</gene>
<dbReference type="GO" id="GO:0046872">
    <property type="term" value="F:metal ion binding"/>
    <property type="evidence" value="ECO:0007669"/>
    <property type="project" value="UniProtKB-KW"/>
</dbReference>
<evidence type="ECO:0000313" key="16">
    <source>
        <dbReference type="Proteomes" id="UP000250572"/>
    </source>
</evidence>
<keyword evidence="10" id="KW-0378">Hydrolase</keyword>
<evidence type="ECO:0000256" key="2">
    <source>
        <dbReference type="ARBA" id="ARBA00004123"/>
    </source>
</evidence>
<keyword evidence="8" id="KW-0479">Metal-binding</keyword>
<evidence type="ECO:0000256" key="11">
    <source>
        <dbReference type="ARBA" id="ARBA00022833"/>
    </source>
</evidence>
<keyword evidence="13" id="KW-0539">Nucleus</keyword>
<dbReference type="InterPro" id="IPR037518">
    <property type="entry name" value="MPN"/>
</dbReference>
<evidence type="ECO:0000256" key="3">
    <source>
        <dbReference type="ARBA" id="ARBA00004496"/>
    </source>
</evidence>
<evidence type="ECO:0000256" key="6">
    <source>
        <dbReference type="ARBA" id="ARBA00022490"/>
    </source>
</evidence>
<protein>
    <recommendedName>
        <fullName evidence="5">COP9 signalosome complex subunit 5</fullName>
    </recommendedName>
</protein>
<evidence type="ECO:0000256" key="5">
    <source>
        <dbReference type="ARBA" id="ARBA00014880"/>
    </source>
</evidence>
<dbReference type="FunFam" id="3.40.140.10:FF:000203">
    <property type="entry name" value="COP9 signalosome complex subunit 5"/>
    <property type="match status" value="1"/>
</dbReference>
<evidence type="ECO:0000256" key="4">
    <source>
        <dbReference type="ARBA" id="ARBA00006008"/>
    </source>
</evidence>
<evidence type="ECO:0000256" key="13">
    <source>
        <dbReference type="ARBA" id="ARBA00023242"/>
    </source>
</evidence>
<dbReference type="AlphaFoldDB" id="A0A315V4I3"/>
<organism evidence="15 16">
    <name type="scientific">Gambusia affinis</name>
    <name type="common">Western mosquitofish</name>
    <name type="synonym">Heterandria affinis</name>
    <dbReference type="NCBI Taxonomy" id="33528"/>
    <lineage>
        <taxon>Eukaryota</taxon>
        <taxon>Metazoa</taxon>
        <taxon>Chordata</taxon>
        <taxon>Craniata</taxon>
        <taxon>Vertebrata</taxon>
        <taxon>Euteleostomi</taxon>
        <taxon>Actinopterygii</taxon>
        <taxon>Neopterygii</taxon>
        <taxon>Teleostei</taxon>
        <taxon>Neoteleostei</taxon>
        <taxon>Acanthomorphata</taxon>
        <taxon>Ovalentaria</taxon>
        <taxon>Atherinomorphae</taxon>
        <taxon>Cyprinodontiformes</taxon>
        <taxon>Poeciliidae</taxon>
        <taxon>Poeciliinae</taxon>
        <taxon>Gambusia</taxon>
    </lineage>
</organism>
<name>A0A315V4I3_GAMAF</name>
<keyword evidence="11" id="KW-0862">Zinc</keyword>
<dbReference type="InterPro" id="IPR000555">
    <property type="entry name" value="JAMM/MPN+_dom"/>
</dbReference>
<proteinExistence type="inferred from homology"/>
<comment type="cofactor">
    <cofactor evidence="1">
        <name>a divalent metal cation</name>
        <dbReference type="ChEBI" id="CHEBI:60240"/>
    </cofactor>
</comment>
<dbReference type="GO" id="GO:0008180">
    <property type="term" value="C:COP9 signalosome"/>
    <property type="evidence" value="ECO:0007669"/>
    <property type="project" value="UniProtKB-KW"/>
</dbReference>
<dbReference type="InterPro" id="IPR050242">
    <property type="entry name" value="JAMM_MPN+_peptidase_M67A"/>
</dbReference>
<sequence>MEVVQVGATVGVCRVKLLDLVEMRSKCSAKGTYRTEKALERNPGSREGPIVNTSADLTFADSKASALDHLLQNLLDVMSFGLIALYAFALRRERKVTLSDECSVRMKLRRRMTRLYIRRDTTMWKKMEKQPKRKLVARRVVHRQFTLQLSSLSPLLLFLSSCASFLFCNLNRERPDVLSQSPVRRCVVNTGGSPFLFALLLIRASASPPPAYEVILLLILCVQLLLRAVRLSRLMNFPSLSPPGAGTPGVWASSVVSCLGQSGSIFHGYGTLPLMGRRAGLGTYEGRSRARTTCSWRKRCRDWPLNFTMAGSSTAQKTWELSNRMQEVQSIDEIYKYDKKQQQEILAAKPWTKDHHYFKYCKISALALLKMVMHARSGGNLEVMGLMLGKVDGETMIIMDSFALPVEGTETRVNAQAAAYEYMAAYIENAKQVGRLENAIGWYHSHPGYGCWLSGIDVSTQMLNQQFQEPFVAVVIDPTRTISAGKVNLGAFRTYPKGYKPPDEGPSEYQTIPLNKIEDFGVHCKQYYALEVTYFKSSLDRKLLELLWNKYWVNTLSSSSLLTNSDYTTGQVFDLSEKLEQSEAQLGRGSFMLGLDTHDRKSEDKLAKATRDSCKTTIEAIHGLMSQAQRGSPALPGTSLRARMLRAARPSATDAPAMPPAAVEAVMQRRGTSRAHRSPFTPACLLFIEANVHFVCLFFPH</sequence>
<keyword evidence="12" id="KW-0482">Metalloprotease</keyword>
<evidence type="ECO:0000259" key="14">
    <source>
        <dbReference type="PROSITE" id="PS50249"/>
    </source>
</evidence>
<evidence type="ECO:0000256" key="7">
    <source>
        <dbReference type="ARBA" id="ARBA00022670"/>
    </source>
</evidence>
<comment type="caution">
    <text evidence="15">The sequence shown here is derived from an EMBL/GenBank/DDBJ whole genome shotgun (WGS) entry which is preliminary data.</text>
</comment>
<dbReference type="Gene3D" id="3.40.140.10">
    <property type="entry name" value="Cytidine Deaminase, domain 2"/>
    <property type="match status" value="1"/>
</dbReference>
<dbReference type="PANTHER" id="PTHR10410">
    <property type="entry name" value="EUKARYOTIC TRANSLATION INITIATION FACTOR 3 -RELATED"/>
    <property type="match status" value="1"/>
</dbReference>
<evidence type="ECO:0000256" key="8">
    <source>
        <dbReference type="ARBA" id="ARBA00022723"/>
    </source>
</evidence>
<dbReference type="PROSITE" id="PS50249">
    <property type="entry name" value="MPN"/>
    <property type="match status" value="1"/>
</dbReference>
<keyword evidence="16" id="KW-1185">Reference proteome</keyword>
<dbReference type="GO" id="GO:0008237">
    <property type="term" value="F:metallopeptidase activity"/>
    <property type="evidence" value="ECO:0007669"/>
    <property type="project" value="UniProtKB-KW"/>
</dbReference>
<dbReference type="GO" id="GO:0006508">
    <property type="term" value="P:proteolysis"/>
    <property type="evidence" value="ECO:0007669"/>
    <property type="project" value="UniProtKB-KW"/>
</dbReference>
<keyword evidence="6" id="KW-0963">Cytoplasm</keyword>
<dbReference type="SMART" id="SM00232">
    <property type="entry name" value="JAB_MPN"/>
    <property type="match status" value="1"/>
</dbReference>
<keyword evidence="7" id="KW-0645">Protease</keyword>
<dbReference type="Pfam" id="PF01398">
    <property type="entry name" value="JAB"/>
    <property type="match status" value="1"/>
</dbReference>
<dbReference type="CDD" id="cd08069">
    <property type="entry name" value="MPN_RPN11_CSN5"/>
    <property type="match status" value="1"/>
</dbReference>
<comment type="similarity">
    <text evidence="4">Belongs to the peptidase M67A family. CSN5 subfamily.</text>
</comment>
<dbReference type="Proteomes" id="UP000250572">
    <property type="component" value="Unassembled WGS sequence"/>
</dbReference>
<evidence type="ECO:0000256" key="12">
    <source>
        <dbReference type="ARBA" id="ARBA00023049"/>
    </source>
</evidence>
<dbReference type="STRING" id="33528.ENSGAFP00000009186"/>
<reference evidence="15 16" key="1">
    <citation type="journal article" date="2018" name="G3 (Bethesda)">
        <title>A High-Quality Reference Genome for the Invasive Mosquitofish Gambusia affinis Using a Chicago Library.</title>
        <authorList>
            <person name="Hoffberg S.L."/>
            <person name="Troendle N.J."/>
            <person name="Glenn T.C."/>
            <person name="Mahmud O."/>
            <person name="Louha S."/>
            <person name="Chalopin D."/>
            <person name="Bennetzen J.L."/>
            <person name="Mauricio R."/>
        </authorList>
    </citation>
    <scope>NUCLEOTIDE SEQUENCE [LARGE SCALE GENOMIC DNA]</scope>
    <source>
        <strain evidence="15">NE01/NJP1002.9</strain>
        <tissue evidence="15">Muscle</tissue>
    </source>
</reference>